<evidence type="ECO:0000313" key="2">
    <source>
        <dbReference type="EMBL" id="MFC7363439.1"/>
    </source>
</evidence>
<protein>
    <recommendedName>
        <fullName evidence="4">Secreted protein</fullName>
    </recommendedName>
</protein>
<dbReference type="Proteomes" id="UP001596524">
    <property type="component" value="Unassembled WGS sequence"/>
</dbReference>
<feature type="chain" id="PRO_5045063815" description="Secreted protein" evidence="1">
    <location>
        <begin position="30"/>
        <end position="126"/>
    </location>
</feature>
<dbReference type="RefSeq" id="WP_255889217.1">
    <property type="nucleotide sequence ID" value="NZ_JAFMZM010000002.1"/>
</dbReference>
<keyword evidence="3" id="KW-1185">Reference proteome</keyword>
<name>A0ABW2NC88_9ACTN</name>
<sequence length="126" mass="13093">MKKNLIATTALVATAAAGTAVLTAAPANADVERRGSCAGAVYELNVDRERGGFEVSGDLEGARAGSEWKVTVRHDGTVATSRVLRADDEGELDVETRRRNTGGKDTFTLSVKPVGGSACSLSVSLR</sequence>
<feature type="signal peptide" evidence="1">
    <location>
        <begin position="1"/>
        <end position="29"/>
    </location>
</feature>
<keyword evidence="1" id="KW-0732">Signal</keyword>
<proteinExistence type="predicted"/>
<reference evidence="3" key="1">
    <citation type="journal article" date="2019" name="Int. J. Syst. Evol. Microbiol.">
        <title>The Global Catalogue of Microorganisms (GCM) 10K type strain sequencing project: providing services to taxonomists for standard genome sequencing and annotation.</title>
        <authorList>
            <consortium name="The Broad Institute Genomics Platform"/>
            <consortium name="The Broad Institute Genome Sequencing Center for Infectious Disease"/>
            <person name="Wu L."/>
            <person name="Ma J."/>
        </authorList>
    </citation>
    <scope>NUCLEOTIDE SEQUENCE [LARGE SCALE GENOMIC DNA]</scope>
    <source>
        <strain evidence="3">FCH27</strain>
    </source>
</reference>
<evidence type="ECO:0008006" key="4">
    <source>
        <dbReference type="Google" id="ProtNLM"/>
    </source>
</evidence>
<dbReference type="EMBL" id="JBHTCH010000030">
    <property type="protein sequence ID" value="MFC7363439.1"/>
    <property type="molecule type" value="Genomic_DNA"/>
</dbReference>
<gene>
    <name evidence="2" type="ORF">ACFQO6_24415</name>
</gene>
<accession>A0ABW2NC88</accession>
<organism evidence="2 3">
    <name type="scientific">Nocardioides astragali</name>
    <dbReference type="NCBI Taxonomy" id="1776736"/>
    <lineage>
        <taxon>Bacteria</taxon>
        <taxon>Bacillati</taxon>
        <taxon>Actinomycetota</taxon>
        <taxon>Actinomycetes</taxon>
        <taxon>Propionibacteriales</taxon>
        <taxon>Nocardioidaceae</taxon>
        <taxon>Nocardioides</taxon>
    </lineage>
</organism>
<evidence type="ECO:0000313" key="3">
    <source>
        <dbReference type="Proteomes" id="UP001596524"/>
    </source>
</evidence>
<comment type="caution">
    <text evidence="2">The sequence shown here is derived from an EMBL/GenBank/DDBJ whole genome shotgun (WGS) entry which is preliminary data.</text>
</comment>
<evidence type="ECO:0000256" key="1">
    <source>
        <dbReference type="SAM" id="SignalP"/>
    </source>
</evidence>